<sequence>MSDTAHPPGAERRPVRITSQALVQVADCRRRLWLANLTRTPMAPLPEHVVVLRERAREHERAVAGRFADLAGPFWKHDGPLSEVAAETLRLLRETRRPIWRGALVSADGRRVAHPGFLSWEGDDLVVTEARLALRPDARADFALQLAHVRDLLVETAGITPARFDIVNGEGETLVVEPATEARYASVVRAVDATLAEPEEPTELRAHSNCKRCPYYEHCWDMAERDGRIELLPEVQSAHVPEYHALGVRTLADLVALDPERLPAGPVRGSAKQAKVVASAWIEKRAAWLQPPMLPAGPLVWFDLEGDSLGEKAENPIYLWGVALELPGAEPAAEAIIAEMGADGDRAAWEKFVARANAILDSHPDARWVHWDAFEPLWIERYAARLGAPEGFVKRMKSACFDLKRVLDRCVRLPLRSYSIKHVAPWMGFEWRNPDSGSEWSVAQFHRARETDDPTERERRVAALIEYNEDDLWAMRAVWRWLREHAPGAPGPSGGA</sequence>
<protein>
    <submittedName>
        <fullName evidence="2">TM0106 family RecB-like putative nuclease</fullName>
    </submittedName>
</protein>
<dbReference type="EMBL" id="JACRIW010000049">
    <property type="protein sequence ID" value="MBI5169373.1"/>
    <property type="molecule type" value="Genomic_DNA"/>
</dbReference>
<evidence type="ECO:0000313" key="3">
    <source>
        <dbReference type="Proteomes" id="UP000696931"/>
    </source>
</evidence>
<dbReference type="NCBIfam" id="TIGR03491">
    <property type="entry name" value="TM0106 family RecB-like putative nuclease"/>
    <property type="match status" value="1"/>
</dbReference>
<name>A0A933SFD5_UNCEI</name>
<dbReference type="Proteomes" id="UP000696931">
    <property type="component" value="Unassembled WGS sequence"/>
</dbReference>
<dbReference type="Pfam" id="PF13482">
    <property type="entry name" value="RNase_H_2"/>
    <property type="match status" value="1"/>
</dbReference>
<accession>A0A933SFD5</accession>
<evidence type="ECO:0000313" key="2">
    <source>
        <dbReference type="EMBL" id="MBI5169373.1"/>
    </source>
</evidence>
<dbReference type="InterPro" id="IPR012337">
    <property type="entry name" value="RNaseH-like_sf"/>
</dbReference>
<dbReference type="AlphaFoldDB" id="A0A933SFD5"/>
<dbReference type="InterPro" id="IPR038720">
    <property type="entry name" value="YprB_RNase_H-like_dom"/>
</dbReference>
<dbReference type="InterPro" id="IPR019993">
    <property type="entry name" value="RecB_nuclease_TM0106_put"/>
</dbReference>
<feature type="domain" description="YprB ribonuclease H-like" evidence="1">
    <location>
        <begin position="300"/>
        <end position="482"/>
    </location>
</feature>
<proteinExistence type="predicted"/>
<organism evidence="2 3">
    <name type="scientific">Eiseniibacteriota bacterium</name>
    <dbReference type="NCBI Taxonomy" id="2212470"/>
    <lineage>
        <taxon>Bacteria</taxon>
        <taxon>Candidatus Eiseniibacteriota</taxon>
    </lineage>
</organism>
<reference evidence="2" key="1">
    <citation type="submission" date="2020-07" db="EMBL/GenBank/DDBJ databases">
        <title>Huge and variable diversity of episymbiotic CPR bacteria and DPANN archaea in groundwater ecosystems.</title>
        <authorList>
            <person name="He C.Y."/>
            <person name="Keren R."/>
            <person name="Whittaker M."/>
            <person name="Farag I.F."/>
            <person name="Doudna J."/>
            <person name="Cate J.H.D."/>
            <person name="Banfield J.F."/>
        </authorList>
    </citation>
    <scope>NUCLEOTIDE SEQUENCE</scope>
    <source>
        <strain evidence="2">NC_groundwater_1813_Pr3_B-0.1um_71_17</strain>
    </source>
</reference>
<evidence type="ECO:0000259" key="1">
    <source>
        <dbReference type="Pfam" id="PF13482"/>
    </source>
</evidence>
<gene>
    <name evidence="2" type="ORF">HZA61_07795</name>
</gene>
<comment type="caution">
    <text evidence="2">The sequence shown here is derived from an EMBL/GenBank/DDBJ whole genome shotgun (WGS) entry which is preliminary data.</text>
</comment>
<dbReference type="SUPFAM" id="SSF53098">
    <property type="entry name" value="Ribonuclease H-like"/>
    <property type="match status" value="1"/>
</dbReference>